<evidence type="ECO:0000259" key="3">
    <source>
        <dbReference type="Pfam" id="PF17482"/>
    </source>
</evidence>
<gene>
    <name evidence="4" type="ORF">CV83915_04495</name>
</gene>
<feature type="domain" description="Tail sheath protein C-terminal" evidence="3">
    <location>
        <begin position="381"/>
        <end position="494"/>
    </location>
</feature>
<dbReference type="AlphaFoldDB" id="A0A2H4TYX9"/>
<dbReference type="Pfam" id="PF17482">
    <property type="entry name" value="Phage_sheath_1C"/>
    <property type="match status" value="1"/>
</dbReference>
<protein>
    <submittedName>
        <fullName evidence="4">Uncharacterized protein</fullName>
    </submittedName>
</protein>
<organism evidence="4 5">
    <name type="scientific">Escherichia coli</name>
    <dbReference type="NCBI Taxonomy" id="562"/>
    <lineage>
        <taxon>Bacteria</taxon>
        <taxon>Pseudomonadati</taxon>
        <taxon>Pseudomonadota</taxon>
        <taxon>Gammaproteobacteria</taxon>
        <taxon>Enterobacterales</taxon>
        <taxon>Enterobacteriaceae</taxon>
        <taxon>Escherichia</taxon>
    </lineage>
</organism>
<dbReference type="InterPro" id="IPR007067">
    <property type="entry name" value="Tail_sheath"/>
</dbReference>
<dbReference type="InterPro" id="IPR020287">
    <property type="entry name" value="Tail_sheath_C"/>
</dbReference>
<reference evidence="4 5" key="1">
    <citation type="submission" date="2017-11" db="EMBL/GenBank/DDBJ databases">
        <title>Escherichia coli CV839-15 Genome sequencing and assembly.</title>
        <authorList>
            <person name="Li Z."/>
            <person name="Song N."/>
            <person name="Li W."/>
            <person name="Philip H.R."/>
            <person name="Bu Z."/>
            <person name="Siguo L."/>
        </authorList>
    </citation>
    <scope>NUCLEOTIDE SEQUENCE [LARGE SCALE GENOMIC DNA]</scope>
    <source>
        <strain evidence="4 5">CV839-15</strain>
    </source>
</reference>
<evidence type="ECO:0000313" key="4">
    <source>
        <dbReference type="EMBL" id="ATZ34761.1"/>
    </source>
</evidence>
<proteinExistence type="inferred from homology"/>
<evidence type="ECO:0000256" key="1">
    <source>
        <dbReference type="ARBA" id="ARBA00008005"/>
    </source>
</evidence>
<accession>A0A2H4TYX9</accession>
<feature type="domain" description="Tail sheath protein subtilisin-like" evidence="2">
    <location>
        <begin position="210"/>
        <end position="373"/>
    </location>
</feature>
<sequence length="503" mass="54066">MTVPFSRVPGNLRVPLFYVEFDNSMANTATATQRTLLIGQMLASGSAQEKIPVKVSSPNAVGELTGKGSMLHGMMTAYQKNDTAAEVWILPLADDADSMAVATGSIKVATQAAETGVISLYIAGVRVQLTVLATDTPAQIATALVAAITRKTELPVTAAVKADATDTVTLTAKNAGLLGNGIDIRLNYLGVQGGEVTPAGLTLTITGMTGGAGAPDFVDALGNLQDKTFDFVINPYDDTASLDAIREFLNDATGRWAWDKQLYGHAFTTTNGTYAELGTKGETRNNQHESLLGVYRSPSPRYIWAAALTGAAAPSLRNDPARPLQSLPVYGVLAPDLADRFELTERNNLLYSGISTYTVGDDGTVMIENLITTYQKNSYGDEDDSYLQVETLFSLMFVTRYLRTAVTSKFGRMKLAADGTRFAPGAAIVTPNIIRADQIAEYQTLVFNGYAQDAEAFARNIIVEQNKTNPNRVDVLWPGTLMNQLRIFALLNQFRLQAESTGA</sequence>
<dbReference type="Proteomes" id="UP000236551">
    <property type="component" value="Chromosome"/>
</dbReference>
<name>A0A2H4TYX9_ECOLX</name>
<comment type="similarity">
    <text evidence="1">Belongs to the myoviridae tail sheath protein family.</text>
</comment>
<dbReference type="RefSeq" id="WP_021543313.1">
    <property type="nucleotide sequence ID" value="NZ_CAJZQV010000015.1"/>
</dbReference>
<dbReference type="PIRSF" id="PIRSF007349">
    <property type="entry name" value="Tsp_L"/>
    <property type="match status" value="1"/>
</dbReference>
<dbReference type="Pfam" id="PF04984">
    <property type="entry name" value="Phage_sheath_1"/>
    <property type="match status" value="1"/>
</dbReference>
<evidence type="ECO:0000313" key="5">
    <source>
        <dbReference type="Proteomes" id="UP000236551"/>
    </source>
</evidence>
<evidence type="ECO:0000259" key="2">
    <source>
        <dbReference type="Pfam" id="PF04984"/>
    </source>
</evidence>
<dbReference type="InterPro" id="IPR035089">
    <property type="entry name" value="Phage_sheath_subtilisin"/>
</dbReference>
<dbReference type="EMBL" id="CP024978">
    <property type="protein sequence ID" value="ATZ34761.1"/>
    <property type="molecule type" value="Genomic_DNA"/>
</dbReference>